<proteinExistence type="predicted"/>
<dbReference type="Gene3D" id="3.40.1010.10">
    <property type="entry name" value="Cobalt-precorrin-4 Transmethylase, Domain 1"/>
    <property type="match status" value="1"/>
</dbReference>
<organism evidence="7 8">
    <name type="scientific">Reichenbachiella agarivorans</name>
    <dbReference type="NCBI Taxonomy" id="2979464"/>
    <lineage>
        <taxon>Bacteria</taxon>
        <taxon>Pseudomonadati</taxon>
        <taxon>Bacteroidota</taxon>
        <taxon>Cytophagia</taxon>
        <taxon>Cytophagales</taxon>
        <taxon>Reichenbachiellaceae</taxon>
        <taxon>Reichenbachiella</taxon>
    </lineage>
</organism>
<dbReference type="InterPro" id="IPR035996">
    <property type="entry name" value="4pyrrol_Methylase_sf"/>
</dbReference>
<keyword evidence="3 7" id="KW-0489">Methyltransferase</keyword>
<dbReference type="SUPFAM" id="SSF53790">
    <property type="entry name" value="Tetrapyrrole methylase"/>
    <property type="match status" value="1"/>
</dbReference>
<dbReference type="InterPro" id="IPR008189">
    <property type="entry name" value="rRNA_ssu_MeTfrase_I"/>
</dbReference>
<dbReference type="CDD" id="cd11649">
    <property type="entry name" value="RsmI_like"/>
    <property type="match status" value="1"/>
</dbReference>
<reference evidence="7" key="1">
    <citation type="submission" date="2022-09" db="EMBL/GenBank/DDBJ databases">
        <title>Comparative genomics and taxonomic characterization of three novel marine species of genus Reichenbachiella exhibiting antioxidant and polysaccharide degradation activities.</title>
        <authorList>
            <person name="Muhammad N."/>
            <person name="Lee Y.-J."/>
            <person name="Ko J."/>
            <person name="Kim S.-G."/>
        </authorList>
    </citation>
    <scope>NUCLEOTIDE SEQUENCE</scope>
    <source>
        <strain evidence="7">BKB1-1</strain>
    </source>
</reference>
<gene>
    <name evidence="7" type="ORF">N6H18_06980</name>
</gene>
<dbReference type="PANTHER" id="PTHR46111">
    <property type="entry name" value="RIBOSOMAL RNA SMALL SUBUNIT METHYLTRANSFERASE I"/>
    <property type="match status" value="1"/>
</dbReference>
<evidence type="ECO:0000256" key="2">
    <source>
        <dbReference type="ARBA" id="ARBA00022552"/>
    </source>
</evidence>
<dbReference type="InterPro" id="IPR000878">
    <property type="entry name" value="4pyrrol_Mease"/>
</dbReference>
<protein>
    <submittedName>
        <fullName evidence="7">SAM-dependent methyltransferase</fullName>
    </submittedName>
</protein>
<dbReference type="Pfam" id="PF00590">
    <property type="entry name" value="TP_methylase"/>
    <property type="match status" value="1"/>
</dbReference>
<evidence type="ECO:0000256" key="1">
    <source>
        <dbReference type="ARBA" id="ARBA00022490"/>
    </source>
</evidence>
<dbReference type="GO" id="GO:0032259">
    <property type="term" value="P:methylation"/>
    <property type="evidence" value="ECO:0007669"/>
    <property type="project" value="UniProtKB-KW"/>
</dbReference>
<accession>A0ABY6CT55</accession>
<evidence type="ECO:0000256" key="3">
    <source>
        <dbReference type="ARBA" id="ARBA00022603"/>
    </source>
</evidence>
<keyword evidence="1" id="KW-0963">Cytoplasm</keyword>
<keyword evidence="5" id="KW-0949">S-adenosyl-L-methionine</keyword>
<evidence type="ECO:0000259" key="6">
    <source>
        <dbReference type="Pfam" id="PF00590"/>
    </source>
</evidence>
<evidence type="ECO:0000256" key="4">
    <source>
        <dbReference type="ARBA" id="ARBA00022679"/>
    </source>
</evidence>
<dbReference type="RefSeq" id="WP_262311122.1">
    <property type="nucleotide sequence ID" value="NZ_CP106679.1"/>
</dbReference>
<dbReference type="Proteomes" id="UP001065174">
    <property type="component" value="Chromosome"/>
</dbReference>
<dbReference type="InterPro" id="IPR014777">
    <property type="entry name" value="4pyrrole_Mease_sub1"/>
</dbReference>
<dbReference type="InterPro" id="IPR014776">
    <property type="entry name" value="4pyrrole_Mease_sub2"/>
</dbReference>
<keyword evidence="8" id="KW-1185">Reference proteome</keyword>
<dbReference type="PIRSF" id="PIRSF005917">
    <property type="entry name" value="MTase_YraL"/>
    <property type="match status" value="1"/>
</dbReference>
<evidence type="ECO:0000313" key="7">
    <source>
        <dbReference type="EMBL" id="UXP33695.1"/>
    </source>
</evidence>
<name>A0ABY6CT55_9BACT</name>
<feature type="domain" description="Tetrapyrrole methylase" evidence="6">
    <location>
        <begin position="67"/>
        <end position="215"/>
    </location>
</feature>
<evidence type="ECO:0000313" key="8">
    <source>
        <dbReference type="Proteomes" id="UP001065174"/>
    </source>
</evidence>
<keyword evidence="4" id="KW-0808">Transferase</keyword>
<dbReference type="EMBL" id="CP106679">
    <property type="protein sequence ID" value="UXP33695.1"/>
    <property type="molecule type" value="Genomic_DNA"/>
</dbReference>
<dbReference type="Gene3D" id="3.30.950.10">
    <property type="entry name" value="Methyltransferase, Cobalt-precorrin-4 Transmethylase, Domain 2"/>
    <property type="match status" value="1"/>
</dbReference>
<evidence type="ECO:0000256" key="5">
    <source>
        <dbReference type="ARBA" id="ARBA00022691"/>
    </source>
</evidence>
<dbReference type="GO" id="GO:0008168">
    <property type="term" value="F:methyltransferase activity"/>
    <property type="evidence" value="ECO:0007669"/>
    <property type="project" value="UniProtKB-KW"/>
</dbReference>
<dbReference type="PANTHER" id="PTHR46111:SF2">
    <property type="entry name" value="SAM-DEPENDENT METHYLTRANSFERASE"/>
    <property type="match status" value="1"/>
</dbReference>
<sequence length="234" mass="25937">MKGKLYLIPTVIADDTEESVLSPQIKEVVAGLDYFLVENVRTARRYISKLKLGLVIENLAFELLDKKTKREVIDQYLEKVMHGKDVGVISESGCPGVADPGAEAVALAHQKGIQVVPLVGPSSILMALMGSGFNGQSFAFHGYIPIKKPDLIAKIKDMEKNALQLGQTQLFMDTPYRNQKLFEELLSTCNGETQLSVAKGISGQEEYIKTLKIKEWKKKKIDLHKVPTIFSICS</sequence>
<keyword evidence="2" id="KW-0698">rRNA processing</keyword>